<sequence length="59" mass="6827">MERSRLHSIDLATCDNLHYIIHAEFLQLIFPDCAIFFSGLIEGCWMYWDCHYGSVIGSS</sequence>
<reference evidence="1" key="1">
    <citation type="submission" date="2018-02" db="EMBL/GenBank/DDBJ databases">
        <title>Rhizophora mucronata_Transcriptome.</title>
        <authorList>
            <person name="Meera S.P."/>
            <person name="Sreeshan A."/>
            <person name="Augustine A."/>
        </authorList>
    </citation>
    <scope>NUCLEOTIDE SEQUENCE</scope>
    <source>
        <tissue evidence="1">Leaf</tissue>
    </source>
</reference>
<proteinExistence type="predicted"/>
<accession>A0A2P2QLB2</accession>
<organism evidence="1">
    <name type="scientific">Rhizophora mucronata</name>
    <name type="common">Asiatic mangrove</name>
    <dbReference type="NCBI Taxonomy" id="61149"/>
    <lineage>
        <taxon>Eukaryota</taxon>
        <taxon>Viridiplantae</taxon>
        <taxon>Streptophyta</taxon>
        <taxon>Embryophyta</taxon>
        <taxon>Tracheophyta</taxon>
        <taxon>Spermatophyta</taxon>
        <taxon>Magnoliopsida</taxon>
        <taxon>eudicotyledons</taxon>
        <taxon>Gunneridae</taxon>
        <taxon>Pentapetalae</taxon>
        <taxon>rosids</taxon>
        <taxon>fabids</taxon>
        <taxon>Malpighiales</taxon>
        <taxon>Rhizophoraceae</taxon>
        <taxon>Rhizophora</taxon>
    </lineage>
</organism>
<name>A0A2P2QLB2_RHIMU</name>
<protein>
    <submittedName>
        <fullName evidence="1">Uncharacterized protein</fullName>
    </submittedName>
</protein>
<dbReference type="EMBL" id="GGEC01087306">
    <property type="protein sequence ID" value="MBX67790.1"/>
    <property type="molecule type" value="Transcribed_RNA"/>
</dbReference>
<dbReference type="AlphaFoldDB" id="A0A2P2QLB2"/>
<evidence type="ECO:0000313" key="1">
    <source>
        <dbReference type="EMBL" id="MBX67790.1"/>
    </source>
</evidence>